<dbReference type="InterPro" id="IPR040604">
    <property type="entry name" value="DUF5632"/>
</dbReference>
<dbReference type="Proteomes" id="UP000682202">
    <property type="component" value="Chromosome"/>
</dbReference>
<keyword evidence="5" id="KW-1185">Reference proteome</keyword>
<evidence type="ECO:0008006" key="6">
    <source>
        <dbReference type="Google" id="ProtNLM"/>
    </source>
</evidence>
<proteinExistence type="predicted"/>
<dbReference type="Pfam" id="PF18646">
    <property type="entry name" value="DUF5632"/>
    <property type="match status" value="1"/>
</dbReference>
<evidence type="ECO:0000256" key="1">
    <source>
        <dbReference type="SAM" id="MobiDB-lite"/>
    </source>
</evidence>
<dbReference type="InterPro" id="IPR040833">
    <property type="entry name" value="DUF5631"/>
</dbReference>
<dbReference type="KEGG" id="mspg:F6B93_00190"/>
<evidence type="ECO:0000313" key="5">
    <source>
        <dbReference type="Proteomes" id="UP000682202"/>
    </source>
</evidence>
<feature type="domain" description="DUF5631" evidence="2">
    <location>
        <begin position="287"/>
        <end position="381"/>
    </location>
</feature>
<sequence length="389" mass="41894">MAIFGRRTARQRLRRATRESLAISPFSSPIDCAPRVTAGLWPAELSTPTAENSLLATDLKVDLEKITSTANDKLRSIRHAGMADSARQASEARVIDEARALAVRRVEATIRQLNQMTSDVTTEEPCSDINPDRGGSDTDETRVQPAVSALPQSEEPESSAAASSDPDLERSPDAPPAGPETEFGDSRLQRLLTFVARQEPRLSWAVAANPDSTPVLVTDLAHGWIPPDIAVPEGVRLLEPERRAGKVSALIGGAAPSVTYRPGDSLGWFADRVAPTASVRPRSLPMVEDLGRELQEATRAREGLPRAVHTLATAAAGGTRVIDDEIDLLRVYLDTARHQVLVQYPAVDLSLLLNCMLLAATHGSVTGDSVSANYHFAWFQKLNPSPAGK</sequence>
<evidence type="ECO:0000259" key="3">
    <source>
        <dbReference type="Pfam" id="PF18646"/>
    </source>
</evidence>
<protein>
    <recommendedName>
        <fullName evidence="6">Vegetative cell wall protein</fullName>
    </recommendedName>
</protein>
<accession>A0A975JU24</accession>
<feature type="domain" description="DUF5632" evidence="3">
    <location>
        <begin position="185"/>
        <end position="262"/>
    </location>
</feature>
<dbReference type="EMBL" id="CP046600">
    <property type="protein sequence ID" value="QUR65702.1"/>
    <property type="molecule type" value="Genomic_DNA"/>
</dbReference>
<evidence type="ECO:0000259" key="2">
    <source>
        <dbReference type="Pfam" id="PF18645"/>
    </source>
</evidence>
<reference evidence="4" key="1">
    <citation type="submission" date="2019-12" db="EMBL/GenBank/DDBJ databases">
        <title>Mycobacterium spongiae sp. nov.</title>
        <authorList>
            <person name="Stinear T."/>
        </authorList>
    </citation>
    <scope>NUCLEOTIDE SEQUENCE</scope>
    <source>
        <strain evidence="4">FSD4b-SM</strain>
    </source>
</reference>
<dbReference type="AlphaFoldDB" id="A0A975JU24"/>
<evidence type="ECO:0000313" key="4">
    <source>
        <dbReference type="EMBL" id="QUR65702.1"/>
    </source>
</evidence>
<dbReference type="RefSeq" id="WP_211697105.1">
    <property type="nucleotide sequence ID" value="NZ_CP046600.1"/>
</dbReference>
<feature type="compositionally biased region" description="Basic and acidic residues" evidence="1">
    <location>
        <begin position="130"/>
        <end position="142"/>
    </location>
</feature>
<gene>
    <name evidence="4" type="ORF">F6B93_00190</name>
</gene>
<dbReference type="Pfam" id="PF18645">
    <property type="entry name" value="DUF5631"/>
    <property type="match status" value="1"/>
</dbReference>
<feature type="region of interest" description="Disordered" evidence="1">
    <location>
        <begin position="115"/>
        <end position="186"/>
    </location>
</feature>
<name>A0A975JU24_9MYCO</name>
<organism evidence="4 5">
    <name type="scientific">Mycobacterium spongiae</name>
    <dbReference type="NCBI Taxonomy" id="886343"/>
    <lineage>
        <taxon>Bacteria</taxon>
        <taxon>Bacillati</taxon>
        <taxon>Actinomycetota</taxon>
        <taxon>Actinomycetes</taxon>
        <taxon>Mycobacteriales</taxon>
        <taxon>Mycobacteriaceae</taxon>
        <taxon>Mycobacterium</taxon>
    </lineage>
</organism>
<feature type="compositionally biased region" description="Low complexity" evidence="1">
    <location>
        <begin position="148"/>
        <end position="165"/>
    </location>
</feature>